<dbReference type="EMBL" id="CP050468">
    <property type="protein sequence ID" value="UTZ29666.1"/>
    <property type="molecule type" value="Genomic_DNA"/>
</dbReference>
<organism evidence="2 3">
    <name type="scientific">Vibrio campbellii</name>
    <dbReference type="NCBI Taxonomy" id="680"/>
    <lineage>
        <taxon>Bacteria</taxon>
        <taxon>Pseudomonadati</taxon>
        <taxon>Pseudomonadota</taxon>
        <taxon>Gammaproteobacteria</taxon>
        <taxon>Vibrionales</taxon>
        <taxon>Vibrionaceae</taxon>
        <taxon>Vibrio</taxon>
    </lineage>
</organism>
<protein>
    <submittedName>
        <fullName evidence="2">Uncharacterized protein</fullName>
    </submittedName>
</protein>
<keyword evidence="1" id="KW-0472">Membrane</keyword>
<reference evidence="2" key="1">
    <citation type="submission" date="2020-03" db="EMBL/GenBank/DDBJ databases">
        <title>Five strains of Vibrio campbellii isolated from Mariana Trench.</title>
        <authorList>
            <person name="Liang J."/>
            <person name="Zhang X.-H."/>
        </authorList>
    </citation>
    <scope>NUCLEOTIDE SEQUENCE</scope>
    <source>
        <strain evidence="2">LJC014</strain>
    </source>
</reference>
<feature type="transmembrane region" description="Helical" evidence="1">
    <location>
        <begin position="12"/>
        <end position="31"/>
    </location>
</feature>
<accession>A0AAE9N554</accession>
<keyword evidence="1" id="KW-1133">Transmembrane helix</keyword>
<gene>
    <name evidence="2" type="ORF">HB761_24140</name>
</gene>
<evidence type="ECO:0000256" key="1">
    <source>
        <dbReference type="SAM" id="Phobius"/>
    </source>
</evidence>
<name>A0AAE9N554_9VIBR</name>
<dbReference type="Proteomes" id="UP001058687">
    <property type="component" value="Chromosome 2"/>
</dbReference>
<evidence type="ECO:0000313" key="2">
    <source>
        <dbReference type="EMBL" id="UTZ29666.1"/>
    </source>
</evidence>
<proteinExistence type="predicted"/>
<keyword evidence="1" id="KW-0812">Transmembrane</keyword>
<sequence length="119" mass="13453">MPVTCLNNFEVLLMLRIIILSLSLATFSTFASDVTVFGKIKWINNWQGHSGFLVALENMTPTKGICKRNDQYILPQNHQFAKENFSMLLSSRIADKPVTLVIRSGECLEGFPKIAHIRI</sequence>
<evidence type="ECO:0000313" key="3">
    <source>
        <dbReference type="Proteomes" id="UP001058687"/>
    </source>
</evidence>
<dbReference type="AlphaFoldDB" id="A0AAE9N554"/>